<feature type="non-terminal residue" evidence="1">
    <location>
        <position position="73"/>
    </location>
</feature>
<reference evidence="2" key="1">
    <citation type="submission" date="2019-10" db="EMBL/GenBank/DDBJ databases">
        <title>Streptomyces sp. nov., a novel actinobacterium isolated from alkaline environment.</title>
        <authorList>
            <person name="Golinska P."/>
        </authorList>
    </citation>
    <scope>NUCLEOTIDE SEQUENCE [LARGE SCALE GENOMIC DNA]</scope>
    <source>
        <strain evidence="2">DSM 42108</strain>
    </source>
</reference>
<evidence type="ECO:0000313" key="2">
    <source>
        <dbReference type="Proteomes" id="UP000530234"/>
    </source>
</evidence>
<evidence type="ECO:0008006" key="3">
    <source>
        <dbReference type="Google" id="ProtNLM"/>
    </source>
</evidence>
<name>A0A7W3XZM7_9ACTN</name>
<dbReference type="EMBL" id="VKHS01001614">
    <property type="protein sequence ID" value="MBB0233184.1"/>
    <property type="molecule type" value="Genomic_DNA"/>
</dbReference>
<organism evidence="1 2">
    <name type="scientific">Streptomyces calidiresistens</name>
    <dbReference type="NCBI Taxonomy" id="1485586"/>
    <lineage>
        <taxon>Bacteria</taxon>
        <taxon>Bacillati</taxon>
        <taxon>Actinomycetota</taxon>
        <taxon>Actinomycetes</taxon>
        <taxon>Kitasatosporales</taxon>
        <taxon>Streptomycetaceae</taxon>
        <taxon>Streptomyces</taxon>
    </lineage>
</organism>
<evidence type="ECO:0000313" key="1">
    <source>
        <dbReference type="EMBL" id="MBB0233184.1"/>
    </source>
</evidence>
<dbReference type="PROSITE" id="PS51257">
    <property type="entry name" value="PROKAR_LIPOPROTEIN"/>
    <property type="match status" value="1"/>
</dbReference>
<keyword evidence="2" id="KW-1185">Reference proteome</keyword>
<sequence length="73" mass="7861">MKKTLAVVLAVMALTACKPGEEKALELAQKEISADLKDPDSAKFRYLRVAKTQENEDGTVLVLVCGQVNAKNG</sequence>
<comment type="caution">
    <text evidence="1">The sequence shown here is derived from an EMBL/GenBank/DDBJ whole genome shotgun (WGS) entry which is preliminary data.</text>
</comment>
<proteinExistence type="predicted"/>
<dbReference type="RefSeq" id="WP_228474398.1">
    <property type="nucleotide sequence ID" value="NZ_VKHS01001614.1"/>
</dbReference>
<protein>
    <recommendedName>
        <fullName evidence="3">Lipoprotein</fullName>
    </recommendedName>
</protein>
<gene>
    <name evidence="1" type="ORF">FOE67_27745</name>
</gene>
<dbReference type="Proteomes" id="UP000530234">
    <property type="component" value="Unassembled WGS sequence"/>
</dbReference>
<accession>A0A7W3XZM7</accession>
<dbReference type="AlphaFoldDB" id="A0A7W3XZM7"/>